<evidence type="ECO:0000256" key="9">
    <source>
        <dbReference type="ARBA" id="ARBA00038187"/>
    </source>
</evidence>
<dbReference type="GO" id="GO:0016020">
    <property type="term" value="C:membrane"/>
    <property type="evidence" value="ECO:0007669"/>
    <property type="project" value="UniProtKB-SubCell"/>
</dbReference>
<dbReference type="InterPro" id="IPR051359">
    <property type="entry name" value="CaCA_antiporter"/>
</dbReference>
<keyword evidence="7 10" id="KW-0472">Membrane</keyword>
<evidence type="ECO:0000256" key="6">
    <source>
        <dbReference type="ARBA" id="ARBA00023053"/>
    </source>
</evidence>
<dbReference type="Gene3D" id="1.20.1420.30">
    <property type="entry name" value="NCX, central ion-binding region"/>
    <property type="match status" value="2"/>
</dbReference>
<dbReference type="Proteomes" id="UP000639772">
    <property type="component" value="Chromosome 10"/>
</dbReference>
<feature type="transmembrane region" description="Helical" evidence="10">
    <location>
        <begin position="131"/>
        <end position="157"/>
    </location>
</feature>
<feature type="transmembrane region" description="Helical" evidence="10">
    <location>
        <begin position="538"/>
        <end position="556"/>
    </location>
</feature>
<dbReference type="PANTHER" id="PTHR12266:SF36">
    <property type="entry name" value="OS10G0436900 PROTEIN"/>
    <property type="match status" value="1"/>
</dbReference>
<dbReference type="GO" id="GO:0006814">
    <property type="term" value="P:sodium ion transport"/>
    <property type="evidence" value="ECO:0007669"/>
    <property type="project" value="UniProtKB-KW"/>
</dbReference>
<evidence type="ECO:0000313" key="12">
    <source>
        <dbReference type="EMBL" id="KAG0464869.1"/>
    </source>
</evidence>
<organism evidence="12 13">
    <name type="scientific">Vanilla planifolia</name>
    <name type="common">Vanilla</name>
    <dbReference type="NCBI Taxonomy" id="51239"/>
    <lineage>
        <taxon>Eukaryota</taxon>
        <taxon>Viridiplantae</taxon>
        <taxon>Streptophyta</taxon>
        <taxon>Embryophyta</taxon>
        <taxon>Tracheophyta</taxon>
        <taxon>Spermatophyta</taxon>
        <taxon>Magnoliopsida</taxon>
        <taxon>Liliopsida</taxon>
        <taxon>Asparagales</taxon>
        <taxon>Orchidaceae</taxon>
        <taxon>Vanilloideae</taxon>
        <taxon>Vanilleae</taxon>
        <taxon>Vanilla</taxon>
    </lineage>
</organism>
<dbReference type="Pfam" id="PF01699">
    <property type="entry name" value="Na_Ca_ex"/>
    <property type="match status" value="2"/>
</dbReference>
<keyword evidence="2" id="KW-0813">Transport</keyword>
<dbReference type="AlphaFoldDB" id="A0A835Q3B4"/>
<keyword evidence="8" id="KW-0739">Sodium transport</keyword>
<comment type="similarity">
    <text evidence="9">Belongs to the Ca(2+):cation antiporter (CaCA) (TC 2.A.19) family. Cation/calcium exchanger (CCX) subfamily.</text>
</comment>
<dbReference type="GO" id="GO:0008324">
    <property type="term" value="F:monoatomic cation transmembrane transporter activity"/>
    <property type="evidence" value="ECO:0007669"/>
    <property type="project" value="TreeGrafter"/>
</dbReference>
<evidence type="ECO:0000256" key="4">
    <source>
        <dbReference type="ARBA" id="ARBA00022692"/>
    </source>
</evidence>
<proteinExistence type="inferred from homology"/>
<keyword evidence="6" id="KW-0915">Sodium</keyword>
<feature type="transmembrane region" description="Helical" evidence="10">
    <location>
        <begin position="467"/>
        <end position="496"/>
    </location>
</feature>
<reference evidence="12 13" key="1">
    <citation type="journal article" date="2020" name="Nat. Food">
        <title>A phased Vanilla planifolia genome enables genetic improvement of flavour and production.</title>
        <authorList>
            <person name="Hasing T."/>
            <person name="Tang H."/>
            <person name="Brym M."/>
            <person name="Khazi F."/>
            <person name="Huang T."/>
            <person name="Chambers A.H."/>
        </authorList>
    </citation>
    <scope>NUCLEOTIDE SEQUENCE [LARGE SCALE GENOMIC DNA]</scope>
    <source>
        <tissue evidence="12">Leaf</tissue>
    </source>
</reference>
<feature type="transmembrane region" description="Helical" evidence="10">
    <location>
        <begin position="228"/>
        <end position="247"/>
    </location>
</feature>
<feature type="transmembrane region" description="Helical" evidence="10">
    <location>
        <begin position="366"/>
        <end position="385"/>
    </location>
</feature>
<keyword evidence="3" id="KW-0050">Antiport</keyword>
<dbReference type="PANTHER" id="PTHR12266">
    <property type="entry name" value="NA+/CA2+ K+ INDEPENDENT EXCHANGER"/>
    <property type="match status" value="1"/>
</dbReference>
<feature type="transmembrane region" description="Helical" evidence="10">
    <location>
        <begin position="169"/>
        <end position="191"/>
    </location>
</feature>
<feature type="transmembrane region" description="Helical" evidence="10">
    <location>
        <begin position="397"/>
        <end position="417"/>
    </location>
</feature>
<keyword evidence="4 10" id="KW-0812">Transmembrane</keyword>
<dbReference type="InterPro" id="IPR044880">
    <property type="entry name" value="NCX_ion-bd_dom_sf"/>
</dbReference>
<feature type="transmembrane region" description="Helical" evidence="10">
    <location>
        <begin position="338"/>
        <end position="354"/>
    </location>
</feature>
<evidence type="ECO:0000259" key="11">
    <source>
        <dbReference type="Pfam" id="PF01699"/>
    </source>
</evidence>
<feature type="domain" description="Sodium/calcium exchanger membrane region" evidence="11">
    <location>
        <begin position="100"/>
        <end position="245"/>
    </location>
</feature>
<evidence type="ECO:0000256" key="8">
    <source>
        <dbReference type="ARBA" id="ARBA00023201"/>
    </source>
</evidence>
<comment type="caution">
    <text evidence="12">The sequence shown here is derived from an EMBL/GenBank/DDBJ whole genome shotgun (WGS) entry which is preliminary data.</text>
</comment>
<feature type="transmembrane region" description="Helical" evidence="10">
    <location>
        <begin position="93"/>
        <end position="110"/>
    </location>
</feature>
<comment type="subcellular location">
    <subcellularLocation>
        <location evidence="1">Membrane</location>
        <topology evidence="1">Multi-pass membrane protein</topology>
    </subcellularLocation>
</comment>
<evidence type="ECO:0000256" key="2">
    <source>
        <dbReference type="ARBA" id="ARBA00022448"/>
    </source>
</evidence>
<evidence type="ECO:0000256" key="1">
    <source>
        <dbReference type="ARBA" id="ARBA00004141"/>
    </source>
</evidence>
<protein>
    <recommendedName>
        <fullName evidence="11">Sodium/calcium exchanger membrane region domain-containing protein</fullName>
    </recommendedName>
</protein>
<accession>A0A835Q3B4</accession>
<evidence type="ECO:0000256" key="3">
    <source>
        <dbReference type="ARBA" id="ARBA00022449"/>
    </source>
</evidence>
<feature type="domain" description="Sodium/calcium exchanger membrane region" evidence="11">
    <location>
        <begin position="402"/>
        <end position="554"/>
    </location>
</feature>
<evidence type="ECO:0000256" key="5">
    <source>
        <dbReference type="ARBA" id="ARBA00022989"/>
    </source>
</evidence>
<dbReference type="InterPro" id="IPR004837">
    <property type="entry name" value="NaCa_Exmemb"/>
</dbReference>
<evidence type="ECO:0000256" key="7">
    <source>
        <dbReference type="ARBA" id="ARBA00023136"/>
    </source>
</evidence>
<name>A0A835Q3B4_VANPL</name>
<keyword evidence="8" id="KW-0406">Ion transport</keyword>
<sequence length="564" mass="60922">MALALSNNFKAVINTAFLLLLCFFFTSQIRSPTTFIPLSARHANPRGAGCFGIQKLKDSRSKCLFLKAHHPCITQGYVNYLHIFYCTCGSCPALGYSLLALWLLVLFYLLGNTASQYFCSSVESLSRILRLSPTIAGVTLLSLGNGSPDVFASIVSFRAGSGEVGLSSVLGGAFFVSCVVVGIINLCGSSSSTASVRLDRASFLRDVCFFVFVLSSLLAVLIVGKVTIWGAMAFTSLYFVYVSIVSATHFCREKYEGLVVPILVPEELTEPVSGAKDQHASTPSEPESTQSPRDFNCFKAVATSQYLKWVLYFIDLPLYLPRRLTIPDVTEDRWSRPFAVASAALSPVFLATLWNSKRGGMGSREGLTVCLYGGLIGLVLGLMAVHTTMKDSPPRKCLFPWLAGGFLMSVLWTYIIAEELVGLLVSLGYIFGISPAILGFTVLAWGNSIGDLIANVAMAMNGGQDGAQIAISGCYAGPIFNTLAGLGLSLVVSSWAMHPEPFVIPVTPALFEILGFMIGGLLWALLILPRKEMKLDRVLGIGLLAIYFCFLSLRLTQSLGLVQI</sequence>
<evidence type="ECO:0000313" key="13">
    <source>
        <dbReference type="Proteomes" id="UP000639772"/>
    </source>
</evidence>
<feature type="transmembrane region" description="Helical" evidence="10">
    <location>
        <begin position="203"/>
        <end position="222"/>
    </location>
</feature>
<keyword evidence="5 10" id="KW-1133">Transmembrane helix</keyword>
<dbReference type="GO" id="GO:0015297">
    <property type="term" value="F:antiporter activity"/>
    <property type="evidence" value="ECO:0007669"/>
    <property type="project" value="UniProtKB-KW"/>
</dbReference>
<dbReference type="OrthoDB" id="407410at2759"/>
<gene>
    <name evidence="12" type="ORF">HPP92_019033</name>
</gene>
<feature type="transmembrane region" description="Helical" evidence="10">
    <location>
        <begin position="502"/>
        <end position="526"/>
    </location>
</feature>
<evidence type="ECO:0000256" key="10">
    <source>
        <dbReference type="SAM" id="Phobius"/>
    </source>
</evidence>
<dbReference type="EMBL" id="JADCNM010000010">
    <property type="protein sequence ID" value="KAG0464869.1"/>
    <property type="molecule type" value="Genomic_DNA"/>
</dbReference>
<feature type="transmembrane region" description="Helical" evidence="10">
    <location>
        <begin position="423"/>
        <end position="446"/>
    </location>
</feature>